<organism evidence="3 4">
    <name type="scientific">Rufibacter quisquiliarum</name>
    <dbReference type="NCBI Taxonomy" id="1549639"/>
    <lineage>
        <taxon>Bacteria</taxon>
        <taxon>Pseudomonadati</taxon>
        <taxon>Bacteroidota</taxon>
        <taxon>Cytophagia</taxon>
        <taxon>Cytophagales</taxon>
        <taxon>Hymenobacteraceae</taxon>
        <taxon>Rufibacter</taxon>
    </lineage>
</organism>
<proteinExistence type="predicted"/>
<dbReference type="InterPro" id="IPR011006">
    <property type="entry name" value="CheY-like_superfamily"/>
</dbReference>
<keyword evidence="1" id="KW-0597">Phosphoprotein</keyword>
<dbReference type="PANTHER" id="PTHR44520">
    <property type="entry name" value="RESPONSE REGULATOR RCP1-RELATED"/>
    <property type="match status" value="1"/>
</dbReference>
<accession>A0A839GIA2</accession>
<dbReference type="Gene3D" id="3.40.50.2300">
    <property type="match status" value="1"/>
</dbReference>
<dbReference type="InterPro" id="IPR052893">
    <property type="entry name" value="TCS_response_regulator"/>
</dbReference>
<feature type="modified residue" description="4-aspartylphosphate" evidence="1">
    <location>
        <position position="57"/>
    </location>
</feature>
<reference evidence="3 4" key="1">
    <citation type="submission" date="2020-08" db="EMBL/GenBank/DDBJ databases">
        <title>Genomic Encyclopedia of Type Strains, Phase IV (KMG-IV): sequencing the most valuable type-strain genomes for metagenomic binning, comparative biology and taxonomic classification.</title>
        <authorList>
            <person name="Goeker M."/>
        </authorList>
    </citation>
    <scope>NUCLEOTIDE SEQUENCE [LARGE SCALE GENOMIC DNA]</scope>
    <source>
        <strain evidence="3 4">DSM 29854</strain>
    </source>
</reference>
<name>A0A839GIA2_9BACT</name>
<dbReference type="Pfam" id="PF00072">
    <property type="entry name" value="Response_reg"/>
    <property type="match status" value="1"/>
</dbReference>
<keyword evidence="4" id="KW-1185">Reference proteome</keyword>
<evidence type="ECO:0000259" key="2">
    <source>
        <dbReference type="PROSITE" id="PS50110"/>
    </source>
</evidence>
<dbReference type="Proteomes" id="UP000563094">
    <property type="component" value="Unassembled WGS sequence"/>
</dbReference>
<evidence type="ECO:0000313" key="3">
    <source>
        <dbReference type="EMBL" id="MBA9076449.1"/>
    </source>
</evidence>
<evidence type="ECO:0000256" key="1">
    <source>
        <dbReference type="PROSITE-ProRule" id="PRU00169"/>
    </source>
</evidence>
<dbReference type="PROSITE" id="PS50110">
    <property type="entry name" value="RESPONSE_REGULATORY"/>
    <property type="match status" value="1"/>
</dbReference>
<dbReference type="SMART" id="SM00448">
    <property type="entry name" value="REC"/>
    <property type="match status" value="1"/>
</dbReference>
<gene>
    <name evidence="3" type="ORF">FHS90_001153</name>
</gene>
<comment type="caution">
    <text evidence="3">The sequence shown here is derived from an EMBL/GenBank/DDBJ whole genome shotgun (WGS) entry which is preliminary data.</text>
</comment>
<dbReference type="RefSeq" id="WP_066833452.1">
    <property type="nucleotide sequence ID" value="NZ_JACJIQ010000003.1"/>
</dbReference>
<evidence type="ECO:0000313" key="4">
    <source>
        <dbReference type="Proteomes" id="UP000563094"/>
    </source>
</evidence>
<dbReference type="PANTHER" id="PTHR44520:SF2">
    <property type="entry name" value="RESPONSE REGULATOR RCP1"/>
    <property type="match status" value="1"/>
</dbReference>
<dbReference type="InterPro" id="IPR001789">
    <property type="entry name" value="Sig_transdc_resp-reg_receiver"/>
</dbReference>
<dbReference type="AlphaFoldDB" id="A0A839GIA2"/>
<feature type="domain" description="Response regulatory" evidence="2">
    <location>
        <begin position="2"/>
        <end position="127"/>
    </location>
</feature>
<dbReference type="EMBL" id="JACJIQ010000003">
    <property type="protein sequence ID" value="MBA9076449.1"/>
    <property type="molecule type" value="Genomic_DNA"/>
</dbReference>
<sequence>MKTFLIDDDPISLFLTEQLLSLEGLGAQVVPFGSAEEAFLAVVQALPHKAPMLVFLDLEMPVLNGWEFLKALEPYTPVLAQTSRFYILTSSLAKSDLEKCNEFPLVQRLLHKPLKQEDIALILEEMQSSQLQAELQA</sequence>
<protein>
    <submittedName>
        <fullName evidence="3">CheY-like chemotaxis protein</fullName>
    </submittedName>
</protein>
<dbReference type="GO" id="GO:0000160">
    <property type="term" value="P:phosphorelay signal transduction system"/>
    <property type="evidence" value="ECO:0007669"/>
    <property type="project" value="InterPro"/>
</dbReference>
<dbReference type="SUPFAM" id="SSF52172">
    <property type="entry name" value="CheY-like"/>
    <property type="match status" value="1"/>
</dbReference>